<dbReference type="PANTHER" id="PTHR30489:SF0">
    <property type="entry name" value="LIPOPROTEIN-RELEASING SYSTEM TRANSMEMBRANE PROTEIN LOLE"/>
    <property type="match status" value="1"/>
</dbReference>
<dbReference type="InterPro" id="IPR051447">
    <property type="entry name" value="Lipoprotein-release_system"/>
</dbReference>
<dbReference type="RefSeq" id="WP_386805278.1">
    <property type="nucleotide sequence ID" value="NZ_JBHTMU010000034.1"/>
</dbReference>
<keyword evidence="5 7" id="KW-1133">Transmembrane helix</keyword>
<evidence type="ECO:0000256" key="2">
    <source>
        <dbReference type="ARBA" id="ARBA00005236"/>
    </source>
</evidence>
<evidence type="ECO:0000313" key="9">
    <source>
        <dbReference type="EMBL" id="MFD1343919.1"/>
    </source>
</evidence>
<feature type="transmembrane region" description="Helical" evidence="7">
    <location>
        <begin position="267"/>
        <end position="287"/>
    </location>
</feature>
<dbReference type="InterPro" id="IPR003838">
    <property type="entry name" value="ABC3_permease_C"/>
</dbReference>
<evidence type="ECO:0000256" key="5">
    <source>
        <dbReference type="ARBA" id="ARBA00022989"/>
    </source>
</evidence>
<evidence type="ECO:0000256" key="6">
    <source>
        <dbReference type="ARBA" id="ARBA00023136"/>
    </source>
</evidence>
<feature type="non-terminal residue" evidence="9">
    <location>
        <position position="1"/>
    </location>
</feature>
<feature type="domain" description="ABC3 transporter permease C-terminal" evidence="8">
    <location>
        <begin position="274"/>
        <end position="386"/>
    </location>
</feature>
<dbReference type="Proteomes" id="UP001597135">
    <property type="component" value="Unassembled WGS sequence"/>
</dbReference>
<gene>
    <name evidence="9" type="ORF">ACFQ4E_15935</name>
</gene>
<keyword evidence="10" id="KW-1185">Reference proteome</keyword>
<protein>
    <submittedName>
        <fullName evidence="9">ABC transporter permease</fullName>
    </submittedName>
</protein>
<dbReference type="PANTHER" id="PTHR30489">
    <property type="entry name" value="LIPOPROTEIN-RELEASING SYSTEM TRANSMEMBRANE PROTEIN LOLE"/>
    <property type="match status" value="1"/>
</dbReference>
<sequence length="399" mass="43776">PATAMAPPAPPRFRRTWLDRALAVLRVSQPSMMILRSLIRWPVRALTGALGMALAVAILVASNFFPDALEHMIDMAFHQANRQHAVLFFNNAMPESALEDARRLPGVLQAEGQQYLTAVLTNGHRSKRVVIEARRPGTDLSRVVDEAGAPIDAPPGGLMLSRRLATQLGVGPGDVVEAEFLGLRKGAFDLPVTRLTTQYFGLGAYMDQETADRMFQQAPQVSVINVTLDPAQTEAFEARLKDLPRLAGRAMMLKNLDSFRETISQNILITTTIYTVLGILITVGVAYNGARIQLSERARELASLRILGFTRSEVGFVLVGEIMALALIAQPLGWWIGWLIAKLMTESFASDLYAIPLVFQASTFSTASLIVLAAAFASVLIVRRRLDRLDLVAVMKTRE</sequence>
<evidence type="ECO:0000256" key="3">
    <source>
        <dbReference type="ARBA" id="ARBA00022475"/>
    </source>
</evidence>
<proteinExistence type="inferred from homology"/>
<evidence type="ECO:0000259" key="8">
    <source>
        <dbReference type="Pfam" id="PF02687"/>
    </source>
</evidence>
<dbReference type="EMBL" id="JBHTMU010000034">
    <property type="protein sequence ID" value="MFD1343919.1"/>
    <property type="molecule type" value="Genomic_DNA"/>
</dbReference>
<name>A0ABW3ZLF5_9RHOB</name>
<organism evidence="9 10">
    <name type="scientific">Litorisediminicola beolgyonensis</name>
    <dbReference type="NCBI Taxonomy" id="1173614"/>
    <lineage>
        <taxon>Bacteria</taxon>
        <taxon>Pseudomonadati</taxon>
        <taxon>Pseudomonadota</taxon>
        <taxon>Alphaproteobacteria</taxon>
        <taxon>Rhodobacterales</taxon>
        <taxon>Paracoccaceae</taxon>
        <taxon>Litorisediminicola</taxon>
    </lineage>
</organism>
<keyword evidence="6 7" id="KW-0472">Membrane</keyword>
<evidence type="ECO:0000313" key="10">
    <source>
        <dbReference type="Proteomes" id="UP001597135"/>
    </source>
</evidence>
<keyword evidence="3" id="KW-1003">Cell membrane</keyword>
<evidence type="ECO:0000256" key="4">
    <source>
        <dbReference type="ARBA" id="ARBA00022692"/>
    </source>
</evidence>
<reference evidence="10" key="1">
    <citation type="journal article" date="2019" name="Int. J. Syst. Evol. Microbiol.">
        <title>The Global Catalogue of Microorganisms (GCM) 10K type strain sequencing project: providing services to taxonomists for standard genome sequencing and annotation.</title>
        <authorList>
            <consortium name="The Broad Institute Genomics Platform"/>
            <consortium name="The Broad Institute Genome Sequencing Center for Infectious Disease"/>
            <person name="Wu L."/>
            <person name="Ma J."/>
        </authorList>
    </citation>
    <scope>NUCLEOTIDE SEQUENCE [LARGE SCALE GENOMIC DNA]</scope>
    <source>
        <strain evidence="10">CCUG 62953</strain>
    </source>
</reference>
<comment type="subcellular location">
    <subcellularLocation>
        <location evidence="1">Cell membrane</location>
        <topology evidence="1">Multi-pass membrane protein</topology>
    </subcellularLocation>
</comment>
<feature type="transmembrane region" description="Helical" evidence="7">
    <location>
        <begin position="357"/>
        <end position="382"/>
    </location>
</feature>
<comment type="caution">
    <text evidence="9">The sequence shown here is derived from an EMBL/GenBank/DDBJ whole genome shotgun (WGS) entry which is preliminary data.</text>
</comment>
<dbReference type="Pfam" id="PF02687">
    <property type="entry name" value="FtsX"/>
    <property type="match status" value="1"/>
</dbReference>
<accession>A0ABW3ZLF5</accession>
<evidence type="ECO:0000256" key="7">
    <source>
        <dbReference type="SAM" id="Phobius"/>
    </source>
</evidence>
<feature type="transmembrane region" description="Helical" evidence="7">
    <location>
        <begin position="41"/>
        <end position="65"/>
    </location>
</feature>
<evidence type="ECO:0000256" key="1">
    <source>
        <dbReference type="ARBA" id="ARBA00004651"/>
    </source>
</evidence>
<keyword evidence="4 7" id="KW-0812">Transmembrane</keyword>
<comment type="similarity">
    <text evidence="2">Belongs to the ABC-4 integral membrane protein family. LolC/E subfamily.</text>
</comment>
<feature type="transmembrane region" description="Helical" evidence="7">
    <location>
        <begin position="314"/>
        <end position="337"/>
    </location>
</feature>